<name>I3X0Y6_SINF2</name>
<evidence type="ECO:0000256" key="1">
    <source>
        <dbReference type="SAM" id="MobiDB-lite"/>
    </source>
</evidence>
<feature type="region of interest" description="Disordered" evidence="1">
    <location>
        <begin position="1"/>
        <end position="20"/>
    </location>
</feature>
<dbReference type="EMBL" id="CP003563">
    <property type="protein sequence ID" value="AFL49542.1"/>
    <property type="molecule type" value="Genomic_DNA"/>
</dbReference>
<dbReference type="PATRIC" id="fig|1185652.3.peg.987"/>
<accession>I3X0Y6</accession>
<proteinExistence type="predicted"/>
<evidence type="ECO:0000313" key="2">
    <source>
        <dbReference type="EMBL" id="AFL49542.1"/>
    </source>
</evidence>
<evidence type="ECO:0000313" key="3">
    <source>
        <dbReference type="Proteomes" id="UP000006180"/>
    </source>
</evidence>
<sequence length="42" mass="4573">MQGVAPGWKLPPELEGETLPSTSAIDDLKRAMNDIHRTVLAN</sequence>
<dbReference type="eggNOG" id="COG3005">
    <property type="taxonomic scope" value="Bacteria"/>
</dbReference>
<protein>
    <submittedName>
        <fullName evidence="2">Uncharacterized protein</fullName>
    </submittedName>
</protein>
<dbReference type="STRING" id="1185652.USDA257_c09500"/>
<organism evidence="2 3">
    <name type="scientific">Sinorhizobium fredii (strain USDA 257)</name>
    <dbReference type="NCBI Taxonomy" id="1185652"/>
    <lineage>
        <taxon>Bacteria</taxon>
        <taxon>Pseudomonadati</taxon>
        <taxon>Pseudomonadota</taxon>
        <taxon>Alphaproteobacteria</taxon>
        <taxon>Hyphomicrobiales</taxon>
        <taxon>Rhizobiaceae</taxon>
        <taxon>Sinorhizobium/Ensifer group</taxon>
        <taxon>Sinorhizobium</taxon>
    </lineage>
</organism>
<gene>
    <name evidence="2" type="ORF">USDA257_c09500</name>
</gene>
<dbReference type="Proteomes" id="UP000006180">
    <property type="component" value="Chromosome"/>
</dbReference>
<dbReference type="KEGG" id="sfd:USDA257_c09500"/>
<dbReference type="AlphaFoldDB" id="I3X0Y6"/>
<dbReference type="HOGENOM" id="CLU_3257887_0_0_5"/>
<reference evidence="2 3" key="1">
    <citation type="journal article" date="2012" name="J. Bacteriol.">
        <title>Complete genome sequence of the broad-host-range strain Sinorhizobium fredii USDA257.</title>
        <authorList>
            <person name="Schuldes J."/>
            <person name="Rodriguez Orbegoso M."/>
            <person name="Schmeisser C."/>
            <person name="Krishnan H.B."/>
            <person name="Daniel R."/>
            <person name="Streit W.R."/>
        </authorList>
    </citation>
    <scope>NUCLEOTIDE SEQUENCE [LARGE SCALE GENOMIC DNA]</scope>
    <source>
        <strain evidence="2 3">USDA 257</strain>
    </source>
</reference>